<organism evidence="2 3">
    <name type="scientific">Parastrongyloides trichosuri</name>
    <name type="common">Possum-specific nematode worm</name>
    <dbReference type="NCBI Taxonomy" id="131310"/>
    <lineage>
        <taxon>Eukaryota</taxon>
        <taxon>Metazoa</taxon>
        <taxon>Ecdysozoa</taxon>
        <taxon>Nematoda</taxon>
        <taxon>Chromadorea</taxon>
        <taxon>Rhabditida</taxon>
        <taxon>Tylenchina</taxon>
        <taxon>Panagrolaimomorpha</taxon>
        <taxon>Strongyloidoidea</taxon>
        <taxon>Strongyloididae</taxon>
        <taxon>Parastrongyloides</taxon>
    </lineage>
</organism>
<evidence type="ECO:0000313" key="2">
    <source>
        <dbReference type="Proteomes" id="UP000038045"/>
    </source>
</evidence>
<keyword evidence="2" id="KW-1185">Reference proteome</keyword>
<proteinExistence type="predicted"/>
<reference evidence="3" key="1">
    <citation type="submission" date="2017-02" db="UniProtKB">
        <authorList>
            <consortium name="WormBaseParasite"/>
        </authorList>
    </citation>
    <scope>IDENTIFICATION</scope>
</reference>
<sequence length="125" mass="14723">MIFNYSFLFLILLFILTNINISQAECGCGSRCSVYSLPKHCVRCCTSFVKRETMKLKGYNIKDVNLKDHQFNQNMIRKNREHKSYKYFSDDDEIIESKSMSSSEDLLIQIISEVSEQINHKDKFF</sequence>
<name>A0A0N4ZEZ6_PARTI</name>
<dbReference type="WBParaSite" id="PTRK_0000632850.1">
    <property type="protein sequence ID" value="PTRK_0000632850.1"/>
    <property type="gene ID" value="PTRK_0000632850"/>
</dbReference>
<accession>A0A0N4ZEZ6</accession>
<keyword evidence="1" id="KW-0732">Signal</keyword>
<feature type="chain" id="PRO_5005891622" evidence="1">
    <location>
        <begin position="25"/>
        <end position="125"/>
    </location>
</feature>
<feature type="signal peptide" evidence="1">
    <location>
        <begin position="1"/>
        <end position="24"/>
    </location>
</feature>
<protein>
    <submittedName>
        <fullName evidence="3">Uncharacterized protein</fullName>
    </submittedName>
</protein>
<dbReference type="Proteomes" id="UP000038045">
    <property type="component" value="Unplaced"/>
</dbReference>
<dbReference type="AlphaFoldDB" id="A0A0N4ZEZ6"/>
<evidence type="ECO:0000256" key="1">
    <source>
        <dbReference type="SAM" id="SignalP"/>
    </source>
</evidence>
<evidence type="ECO:0000313" key="3">
    <source>
        <dbReference type="WBParaSite" id="PTRK_0000632850.1"/>
    </source>
</evidence>